<reference evidence="1 2" key="1">
    <citation type="submission" date="2016-07" db="EMBL/GenBank/DDBJ databases">
        <title>Pervasive Adenine N6-methylation of Active Genes in Fungi.</title>
        <authorList>
            <consortium name="DOE Joint Genome Institute"/>
            <person name="Mondo S.J."/>
            <person name="Dannebaum R.O."/>
            <person name="Kuo R.C."/>
            <person name="Labutti K."/>
            <person name="Haridas S."/>
            <person name="Kuo A."/>
            <person name="Salamov A."/>
            <person name="Ahrendt S.R."/>
            <person name="Lipzen A."/>
            <person name="Sullivan W."/>
            <person name="Andreopoulos W.B."/>
            <person name="Clum A."/>
            <person name="Lindquist E."/>
            <person name="Daum C."/>
            <person name="Ramamoorthy G.K."/>
            <person name="Gryganskyi A."/>
            <person name="Culley D."/>
            <person name="Magnuson J.K."/>
            <person name="James T.Y."/>
            <person name="O'Malley M.A."/>
            <person name="Stajich J.E."/>
            <person name="Spatafora J.W."/>
            <person name="Visel A."/>
            <person name="Grigoriev I.V."/>
        </authorList>
    </citation>
    <scope>NUCLEOTIDE SEQUENCE [LARGE SCALE GENOMIC DNA]</scope>
    <source>
        <strain evidence="1 2">PL171</strain>
    </source>
</reference>
<accession>A0A1Y2H442</accession>
<dbReference type="AlphaFoldDB" id="A0A1Y2H442"/>
<sequence length="408" mass="45778">MFASPPAATAATAQSQTVSVERIAELMSDMRIHINYVHMAYEESRARVLCIALYPRSTSTTTMPPKSAQLSDMVAKSSRTETRIATSTDVTLVLSVDGCHQELFYRVQKQIGRENNIDQIQSRRTQSSSSCMVRPDARLLYPLVLDNHPCVIAVLETVNNDKSTTYCPVGRLNYSGRDVMIGGGKFDPIEALKQWHEKSQVEVEKGVDAAKDTWHPKYFHPLERQARQKKKLFAVLVVNTRDGWTIHPDFHDSGSTDHFTMEIRPGMETVQTIFHVTHLRKQMLSTLSQRVECQRRTSKSMPGIIRCPNGPGISIGARFTIKHAAGRHTQAGPIPAETTIKVQMKGAVHSFGNWQVFTRWHKVPGVAVQRSRDFLFGSQELNVTIFCFQELHIPHPLPTAIRLPSPAG</sequence>
<evidence type="ECO:0000313" key="2">
    <source>
        <dbReference type="Proteomes" id="UP000193411"/>
    </source>
</evidence>
<dbReference type="EMBL" id="MCFL01000235">
    <property type="protein sequence ID" value="ORZ29316.1"/>
    <property type="molecule type" value="Genomic_DNA"/>
</dbReference>
<evidence type="ECO:0000313" key="1">
    <source>
        <dbReference type="EMBL" id="ORZ29316.1"/>
    </source>
</evidence>
<gene>
    <name evidence="1" type="ORF">BCR44DRAFT_33238</name>
</gene>
<organism evidence="1 2">
    <name type="scientific">Catenaria anguillulae PL171</name>
    <dbReference type="NCBI Taxonomy" id="765915"/>
    <lineage>
        <taxon>Eukaryota</taxon>
        <taxon>Fungi</taxon>
        <taxon>Fungi incertae sedis</taxon>
        <taxon>Blastocladiomycota</taxon>
        <taxon>Blastocladiomycetes</taxon>
        <taxon>Blastocladiales</taxon>
        <taxon>Catenariaceae</taxon>
        <taxon>Catenaria</taxon>
    </lineage>
</organism>
<name>A0A1Y2H442_9FUNG</name>
<dbReference type="Proteomes" id="UP000193411">
    <property type="component" value="Unassembled WGS sequence"/>
</dbReference>
<comment type="caution">
    <text evidence="1">The sequence shown here is derived from an EMBL/GenBank/DDBJ whole genome shotgun (WGS) entry which is preliminary data.</text>
</comment>
<proteinExistence type="predicted"/>
<keyword evidence="2" id="KW-1185">Reference proteome</keyword>
<protein>
    <submittedName>
        <fullName evidence="1">Uncharacterized protein</fullName>
    </submittedName>
</protein>